<evidence type="ECO:0000313" key="1">
    <source>
        <dbReference type="EMBL" id="PTG67862.1"/>
    </source>
</evidence>
<dbReference type="EMBL" id="PZAO01000039">
    <property type="protein sequence ID" value="PTG67862.1"/>
    <property type="molecule type" value="Genomic_DNA"/>
</dbReference>
<dbReference type="RefSeq" id="WP_107372856.1">
    <property type="nucleotide sequence ID" value="NZ_PZAO01000039.1"/>
</dbReference>
<proteinExistence type="predicted"/>
<accession>A0ABX5I5F3</accession>
<sequence>MVKIKQKVELKPKAFLKHLLEKEETEVELDGYAFDGSNYLFGPEVTVNEYVSYNPYKNTYTVEVEEEITEDTKIPRLIEMYEYDGNPNTHLNKNITIKELLNDSQSDLLYVPKAFYILNEDMTMTLIWRNGGMVE</sequence>
<gene>
    <name evidence="1" type="ORF">BU676_11175</name>
</gene>
<reference evidence="1 2" key="1">
    <citation type="journal article" date="2016" name="Front. Microbiol.">
        <title>Comprehensive Phylogenetic Analysis of Bovine Non-aureus Staphylococci Species Based on Whole-Genome Sequencing.</title>
        <authorList>
            <person name="Naushad S."/>
            <person name="Barkema H.W."/>
            <person name="Luby C."/>
            <person name="Condas L.A."/>
            <person name="Nobrega D.B."/>
            <person name="Carson D.A."/>
            <person name="De Buck J."/>
        </authorList>
    </citation>
    <scope>NUCLEOTIDE SEQUENCE [LARGE SCALE GENOMIC DNA]</scope>
    <source>
        <strain evidence="1 2">SNUC 1363</strain>
    </source>
</reference>
<organism evidence="1 2">
    <name type="scientific">Staphylococcus chromogenes</name>
    <name type="common">Staphylococcus hyicus subsp. chromogenes</name>
    <dbReference type="NCBI Taxonomy" id="46126"/>
    <lineage>
        <taxon>Bacteria</taxon>
        <taxon>Bacillati</taxon>
        <taxon>Bacillota</taxon>
        <taxon>Bacilli</taxon>
        <taxon>Bacillales</taxon>
        <taxon>Staphylococcaceae</taxon>
        <taxon>Staphylococcus</taxon>
    </lineage>
</organism>
<evidence type="ECO:0000313" key="2">
    <source>
        <dbReference type="Proteomes" id="UP000242008"/>
    </source>
</evidence>
<comment type="caution">
    <text evidence="1">The sequence shown here is derived from an EMBL/GenBank/DDBJ whole genome shotgun (WGS) entry which is preliminary data.</text>
</comment>
<name>A0ABX5I5F3_STACR</name>
<protein>
    <submittedName>
        <fullName evidence="1">Uncharacterized protein</fullName>
    </submittedName>
</protein>
<keyword evidence="2" id="KW-1185">Reference proteome</keyword>
<dbReference type="Proteomes" id="UP000242008">
    <property type="component" value="Unassembled WGS sequence"/>
</dbReference>